<organism evidence="3 4">
    <name type="scientific">Myriangium duriaei CBS 260.36</name>
    <dbReference type="NCBI Taxonomy" id="1168546"/>
    <lineage>
        <taxon>Eukaryota</taxon>
        <taxon>Fungi</taxon>
        <taxon>Dikarya</taxon>
        <taxon>Ascomycota</taxon>
        <taxon>Pezizomycotina</taxon>
        <taxon>Dothideomycetes</taxon>
        <taxon>Dothideomycetidae</taxon>
        <taxon>Myriangiales</taxon>
        <taxon>Myriangiaceae</taxon>
        <taxon>Myriangium</taxon>
    </lineage>
</organism>
<evidence type="ECO:0000259" key="2">
    <source>
        <dbReference type="SMART" id="SM00974"/>
    </source>
</evidence>
<feature type="region of interest" description="Disordered" evidence="1">
    <location>
        <begin position="119"/>
        <end position="177"/>
    </location>
</feature>
<dbReference type="InterPro" id="IPR053006">
    <property type="entry name" value="Meiosis_regulatory"/>
</dbReference>
<protein>
    <submittedName>
        <fullName evidence="3">DUF1766-domain-containing protein</fullName>
    </submittedName>
</protein>
<dbReference type="SMART" id="SM00974">
    <property type="entry name" value="T5orf172"/>
    <property type="match status" value="1"/>
</dbReference>
<dbReference type="PANTHER" id="PTHR28094:SF2">
    <property type="entry name" value="BACTERIOPHAGE T5 ORF172 DNA-BINDING DOMAIN-CONTAINING PROTEIN"/>
    <property type="match status" value="1"/>
</dbReference>
<dbReference type="OrthoDB" id="2417614at2759"/>
<feature type="domain" description="Bacteriophage T5 Orf172 DNA-binding" evidence="2">
    <location>
        <begin position="362"/>
        <end position="476"/>
    </location>
</feature>
<comment type="caution">
    <text evidence="3">The sequence shown here is derived from an EMBL/GenBank/DDBJ whole genome shotgun (WGS) entry which is preliminary data.</text>
</comment>
<evidence type="ECO:0000313" key="4">
    <source>
        <dbReference type="Proteomes" id="UP000799439"/>
    </source>
</evidence>
<dbReference type="InterPro" id="IPR018306">
    <property type="entry name" value="Phage_T5_Orf172_DNA-bd"/>
</dbReference>
<feature type="region of interest" description="Disordered" evidence="1">
    <location>
        <begin position="1"/>
        <end position="24"/>
    </location>
</feature>
<gene>
    <name evidence="3" type="ORF">K461DRAFT_279991</name>
</gene>
<reference evidence="3" key="1">
    <citation type="journal article" date="2020" name="Stud. Mycol.">
        <title>101 Dothideomycetes genomes: a test case for predicting lifestyles and emergence of pathogens.</title>
        <authorList>
            <person name="Haridas S."/>
            <person name="Albert R."/>
            <person name="Binder M."/>
            <person name="Bloem J."/>
            <person name="Labutti K."/>
            <person name="Salamov A."/>
            <person name="Andreopoulos B."/>
            <person name="Baker S."/>
            <person name="Barry K."/>
            <person name="Bills G."/>
            <person name="Bluhm B."/>
            <person name="Cannon C."/>
            <person name="Castanera R."/>
            <person name="Culley D."/>
            <person name="Daum C."/>
            <person name="Ezra D."/>
            <person name="Gonzalez J."/>
            <person name="Henrissat B."/>
            <person name="Kuo A."/>
            <person name="Liang C."/>
            <person name="Lipzen A."/>
            <person name="Lutzoni F."/>
            <person name="Magnuson J."/>
            <person name="Mondo S."/>
            <person name="Nolan M."/>
            <person name="Ohm R."/>
            <person name="Pangilinan J."/>
            <person name="Park H.-J."/>
            <person name="Ramirez L."/>
            <person name="Alfaro M."/>
            <person name="Sun H."/>
            <person name="Tritt A."/>
            <person name="Yoshinaga Y."/>
            <person name="Zwiers L.-H."/>
            <person name="Turgeon B."/>
            <person name="Goodwin S."/>
            <person name="Spatafora J."/>
            <person name="Crous P."/>
            <person name="Grigoriev I."/>
        </authorList>
    </citation>
    <scope>NUCLEOTIDE SEQUENCE</scope>
    <source>
        <strain evidence="3">CBS 260.36</strain>
    </source>
</reference>
<name>A0A9P4J2H4_9PEZI</name>
<dbReference type="Proteomes" id="UP000799439">
    <property type="component" value="Unassembled WGS sequence"/>
</dbReference>
<evidence type="ECO:0000256" key="1">
    <source>
        <dbReference type="SAM" id="MobiDB-lite"/>
    </source>
</evidence>
<dbReference type="EMBL" id="ML996088">
    <property type="protein sequence ID" value="KAF2151203.1"/>
    <property type="molecule type" value="Genomic_DNA"/>
</dbReference>
<keyword evidence="4" id="KW-1185">Reference proteome</keyword>
<feature type="region of interest" description="Disordered" evidence="1">
    <location>
        <begin position="205"/>
        <end position="262"/>
    </location>
</feature>
<dbReference type="Pfam" id="PF10544">
    <property type="entry name" value="T5orf172"/>
    <property type="match status" value="1"/>
</dbReference>
<feature type="compositionally biased region" description="Low complexity" evidence="1">
    <location>
        <begin position="220"/>
        <end position="230"/>
    </location>
</feature>
<evidence type="ECO:0000313" key="3">
    <source>
        <dbReference type="EMBL" id="KAF2151203.1"/>
    </source>
</evidence>
<feature type="compositionally biased region" description="Basic residues" evidence="1">
    <location>
        <begin position="126"/>
        <end position="135"/>
    </location>
</feature>
<dbReference type="PANTHER" id="PTHR28094">
    <property type="entry name" value="MEIOTICALLY UP-REGULATED GENE 113 PROTEIN"/>
    <property type="match status" value="1"/>
</dbReference>
<dbReference type="AlphaFoldDB" id="A0A9P4J2H4"/>
<accession>A0A9P4J2H4</accession>
<sequence length="484" mass="54387">MAFNLQTPESLLGRSDSKNPATTCRGLTTAGKPCRRALAATPSQKGSHLQPGVVAVLEGRNGSTLDAAFFCWQHKDQAHQAIARSATPESLSTRLVTVTERTSIDSLVERLGVAHLADAQVTTKHADKRTRRQPRRNPTVPSNSHLSQREPQEVWPAQMKYERPASASRHREPRRRPAQPNFFASLCCLGGSRDEDDYYEIVRHRQKSTAATTQHHQDASLRPSRSAPPSYNQESHMQPAPQRPQMAMKPLSTSHPPPVPRQPLASLPPMAINRIPHPSPTKHYLAHIPPHVSPSTASSLLSELSKPISPHDVEGYIYIFWLTSSSHVPDRDLASSLLDTNDSNLARMNGLVRNHSIRETKGRKTILLKIGRANNVHRRMTEWTQQCGYALSLLRWYPYVGTPRSSPVRGPRAREGSEQVRKVPHVHRVERLIHLELADKRVKRDCGACGKEHREWFEIEASMEGVRGVDEAVRRWVKWAEESV</sequence>
<proteinExistence type="predicted"/>